<dbReference type="EMBL" id="BPWL01000009">
    <property type="protein sequence ID" value="GJJ13798.1"/>
    <property type="molecule type" value="Genomic_DNA"/>
</dbReference>
<proteinExistence type="predicted"/>
<accession>A0AAV5AM75</accession>
<sequence>MPHPSAIRDVCSQHAVLVDRQGSVGVAPVGDNKAWKVPIEIMLDLPRLRSYYPVILTAEFMRLHGIDQSNELLTGHWNRDIHQHENMASFHAIPNPQFDDDVFRVDTVFPFLSNLSRTDDLTEKDTQIDAGFREAAGEGKKHLSWDNAVHILRSNGHYIDDDATAEMLMNHGGWVVTYTYEGLGGNEFAKSVVPSTREILPRSHVRGWVEDFTMDVDVLLLEGEIHLERKPASLRFATSAARDNYTHFVLSYMQPTSPLILLSEKLAKRMTRLSHGRGWFSTHMRRGDFIRIGWVKDQSLEAHLKHVKDVFEQGRKKLTSGRFWFWSGGMPRRDDPYFVATDERTKESLTYIRKNGAITIYELLTDEDRRQIGWPLLFTDVLGIVEQRIAASSMFFYGPALSSLSGGVLNIRATMGLDSSSWIVD</sequence>
<dbReference type="Gene3D" id="3.40.50.11350">
    <property type="match status" value="1"/>
</dbReference>
<comment type="caution">
    <text evidence="1">The sequence shown here is derived from an EMBL/GenBank/DDBJ whole genome shotgun (WGS) entry which is preliminary data.</text>
</comment>
<name>A0AAV5AM75_9AGAM</name>
<reference evidence="1" key="1">
    <citation type="submission" date="2021-10" db="EMBL/GenBank/DDBJ databases">
        <title>De novo Genome Assembly of Clathrus columnatus (Basidiomycota, Fungi) Using Illumina and Nanopore Sequence Data.</title>
        <authorList>
            <person name="Ogiso-Tanaka E."/>
            <person name="Itagaki H."/>
            <person name="Hosoya T."/>
            <person name="Hosaka K."/>
        </authorList>
    </citation>
    <scope>NUCLEOTIDE SEQUENCE</scope>
    <source>
        <strain evidence="1">MO-923</strain>
    </source>
</reference>
<dbReference type="AlphaFoldDB" id="A0AAV5AM75"/>
<gene>
    <name evidence="1" type="ORF">Clacol_008055</name>
</gene>
<protein>
    <submittedName>
        <fullName evidence="1">Uncharacterized protein</fullName>
    </submittedName>
</protein>
<evidence type="ECO:0000313" key="2">
    <source>
        <dbReference type="Proteomes" id="UP001050691"/>
    </source>
</evidence>
<dbReference type="Proteomes" id="UP001050691">
    <property type="component" value="Unassembled WGS sequence"/>
</dbReference>
<organism evidence="1 2">
    <name type="scientific">Clathrus columnatus</name>
    <dbReference type="NCBI Taxonomy" id="1419009"/>
    <lineage>
        <taxon>Eukaryota</taxon>
        <taxon>Fungi</taxon>
        <taxon>Dikarya</taxon>
        <taxon>Basidiomycota</taxon>
        <taxon>Agaricomycotina</taxon>
        <taxon>Agaricomycetes</taxon>
        <taxon>Phallomycetidae</taxon>
        <taxon>Phallales</taxon>
        <taxon>Clathraceae</taxon>
        <taxon>Clathrus</taxon>
    </lineage>
</organism>
<keyword evidence="2" id="KW-1185">Reference proteome</keyword>
<evidence type="ECO:0000313" key="1">
    <source>
        <dbReference type="EMBL" id="GJJ13798.1"/>
    </source>
</evidence>